<keyword evidence="2" id="KW-0812">Transmembrane</keyword>
<dbReference type="NCBIfam" id="NF033884">
    <property type="entry name" value="conj_TraO_IncI1"/>
    <property type="match status" value="1"/>
</dbReference>
<accession>A0AAW3WYT1</accession>
<gene>
    <name evidence="3" type="primary">traO</name>
    <name evidence="3" type="ORF">H8J20_27710</name>
</gene>
<keyword evidence="2" id="KW-0472">Membrane</keyword>
<feature type="compositionally biased region" description="Basic and acidic residues" evidence="1">
    <location>
        <begin position="119"/>
        <end position="140"/>
    </location>
</feature>
<dbReference type="InterPro" id="IPR049855">
    <property type="entry name" value="DotG/IcmE-like_C"/>
</dbReference>
<organism evidence="3 4">
    <name type="scientific">Serratia fonticola</name>
    <dbReference type="NCBI Taxonomy" id="47917"/>
    <lineage>
        <taxon>Bacteria</taxon>
        <taxon>Pseudomonadati</taxon>
        <taxon>Pseudomonadota</taxon>
        <taxon>Gammaproteobacteria</taxon>
        <taxon>Enterobacterales</taxon>
        <taxon>Yersiniaceae</taxon>
        <taxon>Serratia</taxon>
    </lineage>
</organism>
<comment type="caution">
    <text evidence="3">The sequence shown here is derived from an EMBL/GenBank/DDBJ whole genome shotgun (WGS) entry which is preliminary data.</text>
</comment>
<dbReference type="RefSeq" id="WP_179254046.1">
    <property type="nucleotide sequence ID" value="NZ_JACBIV010000064.1"/>
</dbReference>
<evidence type="ECO:0000256" key="2">
    <source>
        <dbReference type="SAM" id="Phobius"/>
    </source>
</evidence>
<protein>
    <submittedName>
        <fullName evidence="3">Conjugal transfer protein TraO</fullName>
    </submittedName>
</protein>
<reference evidence="3" key="1">
    <citation type="submission" date="2020-08" db="EMBL/GenBank/DDBJ databases">
        <title>Food and environmental bacterial isolates.</title>
        <authorList>
            <person name="Richter L."/>
            <person name="Du Plessis E.M."/>
            <person name="Duvenage S."/>
            <person name="Allam M."/>
            <person name="Korsten L."/>
        </authorList>
    </citation>
    <scope>NUCLEOTIDE SEQUENCE</scope>
    <source>
        <strain evidence="3">UPMP2127</strain>
    </source>
</reference>
<evidence type="ECO:0000256" key="1">
    <source>
        <dbReference type="SAM" id="MobiDB-lite"/>
    </source>
</evidence>
<dbReference type="Proteomes" id="UP000659084">
    <property type="component" value="Unassembled WGS sequence"/>
</dbReference>
<feature type="compositionally biased region" description="Gly residues" evidence="1">
    <location>
        <begin position="167"/>
        <end position="182"/>
    </location>
</feature>
<name>A0AAW3WYT1_SERFO</name>
<keyword evidence="2" id="KW-1133">Transmembrane helix</keyword>
<feature type="region of interest" description="Disordered" evidence="1">
    <location>
        <begin position="417"/>
        <end position="448"/>
    </location>
</feature>
<evidence type="ECO:0000313" key="3">
    <source>
        <dbReference type="EMBL" id="MBC3215904.1"/>
    </source>
</evidence>
<sequence length="448" mass="47067">MASENDAGRDKKLTLTLVASAVVALVGGTYFVWSWLATPPPAPSQVDINRVGASVHSKGTETPAYRDLLRQYNQEGVTTAQQRNSSFIASIPLEQEPVTLPSQATNARKPSTEPSARQGRSDSRHADTDRQRQDERRQKALDALLAQMVPRTDTTSPPTGIQVAQALGGGDGSTSGGSGGDMSGFSRWSASLPGNMSMQTASLSTGTGGSPVTPSVVVPPYWRGPGVIDIGVDSDNSTTPVLGRFVSGPYAGAVLKAPAGAKLAGDGVVIHFTEMAFGGVNYQVDAYALQDESLMPSVATEVNNRYFSRIVLPALLKGIGGIGEMYAQANTQVVTNGFNAVTTRPETPDGKAVAGVIAGGTASQAANVLSSDAARLPSKQVLVEKQQVVAIQFMRGVYSTDVANVGAATAPMVTSPMVKPVDRMPPTENDWRAQTQARIDAQRRLQQQ</sequence>
<feature type="transmembrane region" description="Helical" evidence="2">
    <location>
        <begin position="12"/>
        <end position="36"/>
    </location>
</feature>
<proteinExistence type="predicted"/>
<dbReference type="EMBL" id="JACNYO010000070">
    <property type="protein sequence ID" value="MBC3215904.1"/>
    <property type="molecule type" value="Genomic_DNA"/>
</dbReference>
<dbReference type="CDD" id="cd16431">
    <property type="entry name" value="IcmE"/>
    <property type="match status" value="1"/>
</dbReference>
<dbReference type="AlphaFoldDB" id="A0AAW3WYT1"/>
<evidence type="ECO:0000313" key="4">
    <source>
        <dbReference type="Proteomes" id="UP000659084"/>
    </source>
</evidence>
<feature type="compositionally biased region" description="Polar residues" evidence="1">
    <location>
        <begin position="100"/>
        <end position="115"/>
    </location>
</feature>
<feature type="region of interest" description="Disordered" evidence="1">
    <location>
        <begin position="95"/>
        <end position="191"/>
    </location>
</feature>